<dbReference type="PROSITE" id="PS51444">
    <property type="entry name" value="FH2"/>
    <property type="match status" value="1"/>
</dbReference>
<accession>X6LU35</accession>
<feature type="compositionally biased region" description="Basic and acidic residues" evidence="1">
    <location>
        <begin position="237"/>
        <end position="249"/>
    </location>
</feature>
<comment type="caution">
    <text evidence="3">The sequence shown here is derived from an EMBL/GenBank/DDBJ whole genome shotgun (WGS) entry which is preliminary data.</text>
</comment>
<evidence type="ECO:0000313" key="4">
    <source>
        <dbReference type="Proteomes" id="UP000023152"/>
    </source>
</evidence>
<dbReference type="Pfam" id="PF02181">
    <property type="entry name" value="FH2"/>
    <property type="match status" value="1"/>
</dbReference>
<dbReference type="Proteomes" id="UP000023152">
    <property type="component" value="Unassembled WGS sequence"/>
</dbReference>
<feature type="region of interest" description="Disordered" evidence="1">
    <location>
        <begin position="1"/>
        <end position="21"/>
    </location>
</feature>
<dbReference type="AlphaFoldDB" id="X6LU35"/>
<organism evidence="3 4">
    <name type="scientific">Reticulomyxa filosa</name>
    <dbReference type="NCBI Taxonomy" id="46433"/>
    <lineage>
        <taxon>Eukaryota</taxon>
        <taxon>Sar</taxon>
        <taxon>Rhizaria</taxon>
        <taxon>Retaria</taxon>
        <taxon>Foraminifera</taxon>
        <taxon>Monothalamids</taxon>
        <taxon>Reticulomyxidae</taxon>
        <taxon>Reticulomyxa</taxon>
    </lineage>
</organism>
<feature type="region of interest" description="Disordered" evidence="1">
    <location>
        <begin position="91"/>
        <end position="249"/>
    </location>
</feature>
<feature type="compositionally biased region" description="Acidic residues" evidence="1">
    <location>
        <begin position="219"/>
        <end position="236"/>
    </location>
</feature>
<feature type="compositionally biased region" description="Basic and acidic residues" evidence="1">
    <location>
        <begin position="91"/>
        <end position="127"/>
    </location>
</feature>
<feature type="compositionally biased region" description="Basic residues" evidence="1">
    <location>
        <begin position="128"/>
        <end position="140"/>
    </location>
</feature>
<feature type="domain" description="FH2" evidence="2">
    <location>
        <begin position="1"/>
        <end position="109"/>
    </location>
</feature>
<gene>
    <name evidence="3" type="ORF">RFI_32232</name>
</gene>
<dbReference type="PANTHER" id="PTHR45725">
    <property type="entry name" value="FORMIN HOMOLOGY 2 FAMILY MEMBER"/>
    <property type="match status" value="1"/>
</dbReference>
<feature type="compositionally biased region" description="Basic and acidic residues" evidence="1">
    <location>
        <begin position="154"/>
        <end position="171"/>
    </location>
</feature>
<evidence type="ECO:0000256" key="1">
    <source>
        <dbReference type="SAM" id="MobiDB-lite"/>
    </source>
</evidence>
<name>X6LU35_RETFI</name>
<evidence type="ECO:0000313" key="3">
    <source>
        <dbReference type="EMBL" id="ETO05164.1"/>
    </source>
</evidence>
<feature type="non-terminal residue" evidence="3">
    <location>
        <position position="1"/>
    </location>
</feature>
<keyword evidence="4" id="KW-1185">Reference proteome</keyword>
<dbReference type="InterPro" id="IPR042201">
    <property type="entry name" value="FH2_Formin_sf"/>
</dbReference>
<dbReference type="InterPro" id="IPR015425">
    <property type="entry name" value="FH2_Formin"/>
</dbReference>
<dbReference type="InterPro" id="IPR051425">
    <property type="entry name" value="Formin_Homology"/>
</dbReference>
<evidence type="ECO:0000259" key="2">
    <source>
        <dbReference type="PROSITE" id="PS51444"/>
    </source>
</evidence>
<feature type="compositionally biased region" description="Basic residues" evidence="1">
    <location>
        <begin position="181"/>
        <end position="192"/>
    </location>
</feature>
<reference evidence="3 4" key="1">
    <citation type="journal article" date="2013" name="Curr. Biol.">
        <title>The Genome of the Foraminiferan Reticulomyxa filosa.</title>
        <authorList>
            <person name="Glockner G."/>
            <person name="Hulsmann N."/>
            <person name="Schleicher M."/>
            <person name="Noegel A.A."/>
            <person name="Eichinger L."/>
            <person name="Gallinger C."/>
            <person name="Pawlowski J."/>
            <person name="Sierra R."/>
            <person name="Euteneuer U."/>
            <person name="Pillet L."/>
            <person name="Moustafa A."/>
            <person name="Platzer M."/>
            <person name="Groth M."/>
            <person name="Szafranski K."/>
            <person name="Schliwa M."/>
        </authorList>
    </citation>
    <scope>NUCLEOTIDE SEQUENCE [LARGE SCALE GENOMIC DNA]</scope>
</reference>
<proteinExistence type="predicted"/>
<sequence>QKKNPDAQKEEESKDDPKEEDKFVPVMQEFYKKAEKDVKQLRKSYEDLSNNVKHLATFYGEEVKKDIKFEEFFGIFSKFRDAFVENINKIKEMEAKVEKEEKKRKAEDDKKKRKEEMKKKKQDEKERKRQMRDRKKKKSRRNLETPDAAGNENDEPKEKAADQKKTDKIIDEFSDTSKYLAKLRKNHRKGGKAKSGNNRKSMYFKAKRTLLESDAPAEGNEEEENADELDEEDGDDAPERGESINLDAK</sequence>
<dbReference type="PANTHER" id="PTHR45725:SF1">
    <property type="entry name" value="DISHEVELLED ASSOCIATED ACTIVATOR OF MORPHOGENESIS, ISOFORM D"/>
    <property type="match status" value="1"/>
</dbReference>
<protein>
    <recommendedName>
        <fullName evidence="2">FH2 domain-containing protein</fullName>
    </recommendedName>
</protein>
<dbReference type="EMBL" id="ASPP01028446">
    <property type="protein sequence ID" value="ETO05164.1"/>
    <property type="molecule type" value="Genomic_DNA"/>
</dbReference>
<dbReference type="Gene3D" id="1.20.58.2220">
    <property type="entry name" value="Formin, FH2 domain"/>
    <property type="match status" value="1"/>
</dbReference>
<dbReference type="SUPFAM" id="SSF101447">
    <property type="entry name" value="Formin homology 2 domain (FH2 domain)"/>
    <property type="match status" value="1"/>
</dbReference>